<sequence>MFIVTAINVGDGATLSITGSALTEVLGINSVTLGYMFSAFAWAYVLGQLPG</sequence>
<keyword evidence="1" id="KW-0812">Transmembrane</keyword>
<keyword evidence="1" id="KW-0472">Membrane</keyword>
<dbReference type="AlphaFoldDB" id="A0A0Q0AHF5"/>
<keyword evidence="1" id="KW-1133">Transmembrane helix</keyword>
<evidence type="ECO:0000313" key="2">
    <source>
        <dbReference type="EMBL" id="KPY62358.1"/>
    </source>
</evidence>
<organism evidence="2 3">
    <name type="scientific">Pseudomonas syringae pv. spinaceae</name>
    <dbReference type="NCBI Taxonomy" id="264459"/>
    <lineage>
        <taxon>Bacteria</taxon>
        <taxon>Pseudomonadati</taxon>
        <taxon>Pseudomonadota</taxon>
        <taxon>Gammaproteobacteria</taxon>
        <taxon>Pseudomonadales</taxon>
        <taxon>Pseudomonadaceae</taxon>
        <taxon>Pseudomonas</taxon>
        <taxon>Pseudomonas syringae</taxon>
    </lineage>
</organism>
<feature type="non-terminal residue" evidence="2">
    <location>
        <position position="51"/>
    </location>
</feature>
<dbReference type="SUPFAM" id="SSF103473">
    <property type="entry name" value="MFS general substrate transporter"/>
    <property type="match status" value="1"/>
</dbReference>
<feature type="transmembrane region" description="Helical" evidence="1">
    <location>
        <begin position="25"/>
        <end position="46"/>
    </location>
</feature>
<dbReference type="Proteomes" id="UP000050384">
    <property type="component" value="Unassembled WGS sequence"/>
</dbReference>
<gene>
    <name evidence="2" type="ORF">ALO94_00282</name>
</gene>
<reference evidence="2 3" key="1">
    <citation type="submission" date="2015-09" db="EMBL/GenBank/DDBJ databases">
        <title>Genome announcement of multiple Pseudomonas syringae strains.</title>
        <authorList>
            <person name="Thakur S."/>
            <person name="Wang P.W."/>
            <person name="Gong Y."/>
            <person name="Weir B.S."/>
            <person name="Guttman D.S."/>
        </authorList>
    </citation>
    <scope>NUCLEOTIDE SEQUENCE [LARGE SCALE GENOMIC DNA]</scope>
    <source>
        <strain evidence="2 3">ICMP16929</strain>
    </source>
</reference>
<protein>
    <submittedName>
        <fullName evidence="2">Uncharacterized protein</fullName>
    </submittedName>
</protein>
<dbReference type="EMBL" id="LJRI01001411">
    <property type="protein sequence ID" value="KPY62358.1"/>
    <property type="molecule type" value="Genomic_DNA"/>
</dbReference>
<proteinExistence type="predicted"/>
<evidence type="ECO:0000313" key="3">
    <source>
        <dbReference type="Proteomes" id="UP000050384"/>
    </source>
</evidence>
<name>A0A0Q0AHF5_PSESX</name>
<evidence type="ECO:0000256" key="1">
    <source>
        <dbReference type="SAM" id="Phobius"/>
    </source>
</evidence>
<dbReference type="InterPro" id="IPR036259">
    <property type="entry name" value="MFS_trans_sf"/>
</dbReference>
<accession>A0A0Q0AHF5</accession>
<comment type="caution">
    <text evidence="2">The sequence shown here is derived from an EMBL/GenBank/DDBJ whole genome shotgun (WGS) entry which is preliminary data.</text>
</comment>